<comment type="caution">
    <text evidence="3">The sequence shown here is derived from an EMBL/GenBank/DDBJ whole genome shotgun (WGS) entry which is preliminary data.</text>
</comment>
<evidence type="ECO:0000259" key="1">
    <source>
        <dbReference type="Pfam" id="PF00646"/>
    </source>
</evidence>
<accession>A0AAN9F2T9</accession>
<dbReference type="InterPro" id="IPR055290">
    <property type="entry name" value="At3g26010-like"/>
</dbReference>
<keyword evidence="4" id="KW-1185">Reference proteome</keyword>
<dbReference type="PANTHER" id="PTHR35546">
    <property type="entry name" value="F-BOX PROTEIN INTERACTION DOMAIN PROTEIN-RELATED"/>
    <property type="match status" value="1"/>
</dbReference>
<dbReference type="InterPro" id="IPR013187">
    <property type="entry name" value="F-box-assoc_dom_typ3"/>
</dbReference>
<dbReference type="SUPFAM" id="SSF81383">
    <property type="entry name" value="F-box domain"/>
    <property type="match status" value="1"/>
</dbReference>
<evidence type="ECO:0000313" key="3">
    <source>
        <dbReference type="EMBL" id="KAK7266971.1"/>
    </source>
</evidence>
<dbReference type="Pfam" id="PF00646">
    <property type="entry name" value="F-box"/>
    <property type="match status" value="1"/>
</dbReference>
<evidence type="ECO:0000259" key="2">
    <source>
        <dbReference type="Pfam" id="PF08268"/>
    </source>
</evidence>
<dbReference type="InterPro" id="IPR001810">
    <property type="entry name" value="F-box_dom"/>
</dbReference>
<gene>
    <name evidence="3" type="ORF">RIF29_19633</name>
</gene>
<dbReference type="EMBL" id="JAYWIO010000004">
    <property type="protein sequence ID" value="KAK7266971.1"/>
    <property type="molecule type" value="Genomic_DNA"/>
</dbReference>
<reference evidence="3 4" key="1">
    <citation type="submission" date="2024-01" db="EMBL/GenBank/DDBJ databases">
        <title>The genomes of 5 underutilized Papilionoideae crops provide insights into root nodulation and disease resistanc.</title>
        <authorList>
            <person name="Yuan L."/>
        </authorList>
    </citation>
    <scope>NUCLEOTIDE SEQUENCE [LARGE SCALE GENOMIC DNA]</scope>
    <source>
        <strain evidence="3">ZHUSHIDOU_FW_LH</strain>
        <tissue evidence="3">Leaf</tissue>
    </source>
</reference>
<dbReference type="AlphaFoldDB" id="A0AAN9F2T9"/>
<evidence type="ECO:0000313" key="4">
    <source>
        <dbReference type="Proteomes" id="UP001372338"/>
    </source>
</evidence>
<feature type="domain" description="F-box" evidence="1">
    <location>
        <begin position="15"/>
        <end position="50"/>
    </location>
</feature>
<organism evidence="3 4">
    <name type="scientific">Crotalaria pallida</name>
    <name type="common">Smooth rattlebox</name>
    <name type="synonym">Crotalaria striata</name>
    <dbReference type="NCBI Taxonomy" id="3830"/>
    <lineage>
        <taxon>Eukaryota</taxon>
        <taxon>Viridiplantae</taxon>
        <taxon>Streptophyta</taxon>
        <taxon>Embryophyta</taxon>
        <taxon>Tracheophyta</taxon>
        <taxon>Spermatophyta</taxon>
        <taxon>Magnoliopsida</taxon>
        <taxon>eudicotyledons</taxon>
        <taxon>Gunneridae</taxon>
        <taxon>Pentapetalae</taxon>
        <taxon>rosids</taxon>
        <taxon>fabids</taxon>
        <taxon>Fabales</taxon>
        <taxon>Fabaceae</taxon>
        <taxon>Papilionoideae</taxon>
        <taxon>50 kb inversion clade</taxon>
        <taxon>genistoids sensu lato</taxon>
        <taxon>core genistoids</taxon>
        <taxon>Crotalarieae</taxon>
        <taxon>Crotalaria</taxon>
    </lineage>
</organism>
<dbReference type="Proteomes" id="UP001372338">
    <property type="component" value="Unassembled WGS sequence"/>
</dbReference>
<feature type="domain" description="F-box associated beta-propeller type 3" evidence="2">
    <location>
        <begin position="94"/>
        <end position="262"/>
    </location>
</feature>
<dbReference type="InterPro" id="IPR036047">
    <property type="entry name" value="F-box-like_dom_sf"/>
</dbReference>
<protein>
    <recommendedName>
        <fullName evidence="5">F-box domain-containing protein</fullName>
    </recommendedName>
</protein>
<dbReference type="PANTHER" id="PTHR35546:SF25">
    <property type="entry name" value="F-BOX DOMAIN-CONTAINING PROTEIN"/>
    <property type="match status" value="1"/>
</dbReference>
<name>A0AAN9F2T9_CROPI</name>
<evidence type="ECO:0008006" key="5">
    <source>
        <dbReference type="Google" id="ProtNLM"/>
    </source>
</evidence>
<sequence>MEPADSATVVANNADLLTEILVRVPVKPLMTFKCVSKEWLSFISGPQFCRNHVLRGYHHHTFPSYLLLTPSPEMEDNDVSTKIISMIPLPLKSSNDEFSLQLECDFTIKQSCNGLLLLQGVKLNGERHTVYYCVCNPATSQIVNLDFKGTDVYYLFLAFDPLISSHFKVLSFAFMGEDVSPDSDLQLEDFNIFMYLSETGQWNDLGLRIPHNYMQRPSSMLSTGSGAYVNGGIYWHNEYDDNSMYFDLENQCLNSFPMPSNIEYDQDIDYFGASGGHLHMTLVKFGYASIYDLVDILELKEDNSEWLVKFRVDLTPMLVAFPDWNLHLKSMSSPFFYVLSIVCQNDENDSQLVFFIHDTIMSYNFVNCTFTKLTSFQPLLESEPSRLKEVFQYTESLCWVGAHNKCLTCK</sequence>
<dbReference type="Pfam" id="PF08268">
    <property type="entry name" value="FBA_3"/>
    <property type="match status" value="1"/>
</dbReference>
<proteinExistence type="predicted"/>